<comment type="subcellular location">
    <subcellularLocation>
        <location evidence="6">Mitochondrion</location>
    </subcellularLocation>
</comment>
<dbReference type="InterPro" id="IPR000905">
    <property type="entry name" value="Gcp-like_dom"/>
</dbReference>
<comment type="function">
    <text evidence="6">Required for the formation of a threonylcarbamoyl group on adenosine at position 37 (t(6)A37) in mitochondrial tRNAs that read codons beginning with adenine. Probably involved in the transfer of the threonylcarbamoyl moiety of threonylcarbamoyl-AMP (TC-AMP) to the N6 group of A37. Involved in mitochondrial genome maintenance.</text>
</comment>
<keyword evidence="2 6" id="KW-0819">tRNA processing</keyword>
<evidence type="ECO:0000256" key="1">
    <source>
        <dbReference type="ARBA" id="ARBA00022679"/>
    </source>
</evidence>
<organism evidence="8 9">
    <name type="scientific">Chloropicon primus</name>
    <dbReference type="NCBI Taxonomy" id="1764295"/>
    <lineage>
        <taxon>Eukaryota</taxon>
        <taxon>Viridiplantae</taxon>
        <taxon>Chlorophyta</taxon>
        <taxon>Chloropicophyceae</taxon>
        <taxon>Chloropicales</taxon>
        <taxon>Chloropicaceae</taxon>
        <taxon>Chloropicon</taxon>
    </lineage>
</organism>
<dbReference type="GO" id="GO:0005739">
    <property type="term" value="C:mitochondrion"/>
    <property type="evidence" value="ECO:0007669"/>
    <property type="project" value="UniProtKB-SubCell"/>
</dbReference>
<keyword evidence="9" id="KW-1185">Reference proteome</keyword>
<dbReference type="InterPro" id="IPR017861">
    <property type="entry name" value="KAE1/TsaD"/>
</dbReference>
<comment type="cofactor">
    <cofactor evidence="6">
        <name>a divalent metal cation</name>
        <dbReference type="ChEBI" id="CHEBI:60240"/>
    </cofactor>
    <text evidence="6">Binds 1 divalent metal cation per subunit.</text>
</comment>
<dbReference type="PANTHER" id="PTHR11735:SF6">
    <property type="entry name" value="TRNA N6-ADENOSINE THREONYLCARBAMOYLTRANSFERASE, MITOCHONDRIAL"/>
    <property type="match status" value="1"/>
</dbReference>
<protein>
    <recommendedName>
        <fullName evidence="6">Glycoprotease 1</fullName>
    </recommendedName>
</protein>
<comment type="subunit">
    <text evidence="6">Homodimer.</text>
</comment>
<proteinExistence type="inferred from homology"/>
<evidence type="ECO:0000256" key="3">
    <source>
        <dbReference type="ARBA" id="ARBA00022723"/>
    </source>
</evidence>
<evidence type="ECO:0000256" key="6">
    <source>
        <dbReference type="HAMAP-Rule" id="MF_03179"/>
    </source>
</evidence>
<accession>A0A5B8MN41</accession>
<gene>
    <name evidence="6" type="primary">GCP1</name>
    <name evidence="8" type="ORF">A3770_06p44070</name>
</gene>
<reference evidence="8 9" key="1">
    <citation type="submission" date="2018-07" db="EMBL/GenBank/DDBJ databases">
        <title>The complete nuclear genome of the prasinophyte Chloropicon primus (CCMP1205).</title>
        <authorList>
            <person name="Pombert J.-F."/>
            <person name="Otis C."/>
            <person name="Turmel M."/>
            <person name="Lemieux C."/>
        </authorList>
    </citation>
    <scope>NUCLEOTIDE SEQUENCE [LARGE SCALE GENOMIC DNA]</scope>
    <source>
        <strain evidence="8 9">CCMP1205</strain>
    </source>
</reference>
<dbReference type="HAMAP" id="MF_01445">
    <property type="entry name" value="TsaD"/>
    <property type="match status" value="1"/>
</dbReference>
<evidence type="ECO:0000256" key="2">
    <source>
        <dbReference type="ARBA" id="ARBA00022694"/>
    </source>
</evidence>
<evidence type="ECO:0000313" key="8">
    <source>
        <dbReference type="EMBL" id="QDZ21889.1"/>
    </source>
</evidence>
<dbReference type="Gene3D" id="3.30.420.40">
    <property type="match status" value="2"/>
</dbReference>
<comment type="catalytic activity">
    <reaction evidence="5 6">
        <text>L-threonylcarbamoyladenylate + adenosine(37) in tRNA = N(6)-L-threonylcarbamoyladenosine(37) in tRNA + AMP + H(+)</text>
        <dbReference type="Rhea" id="RHEA:37059"/>
        <dbReference type="Rhea" id="RHEA-COMP:10162"/>
        <dbReference type="Rhea" id="RHEA-COMP:10163"/>
        <dbReference type="ChEBI" id="CHEBI:15378"/>
        <dbReference type="ChEBI" id="CHEBI:73682"/>
        <dbReference type="ChEBI" id="CHEBI:74411"/>
        <dbReference type="ChEBI" id="CHEBI:74418"/>
        <dbReference type="ChEBI" id="CHEBI:456215"/>
        <dbReference type="EC" id="2.3.1.234"/>
    </reaction>
</comment>
<dbReference type="InterPro" id="IPR022450">
    <property type="entry name" value="TsaD"/>
</dbReference>
<evidence type="ECO:0000256" key="4">
    <source>
        <dbReference type="ARBA" id="ARBA00023315"/>
    </source>
</evidence>
<evidence type="ECO:0000259" key="7">
    <source>
        <dbReference type="Pfam" id="PF00814"/>
    </source>
</evidence>
<dbReference type="GO" id="GO:0046872">
    <property type="term" value="F:metal ion binding"/>
    <property type="evidence" value="ECO:0007669"/>
    <property type="project" value="UniProtKB-KW"/>
</dbReference>
<evidence type="ECO:0000256" key="5">
    <source>
        <dbReference type="ARBA" id="ARBA00048117"/>
    </source>
</evidence>
<dbReference type="OrthoDB" id="10259622at2759"/>
<keyword evidence="4 6" id="KW-0012">Acyltransferase</keyword>
<dbReference type="PRINTS" id="PR00789">
    <property type="entry name" value="OSIALOPTASE"/>
</dbReference>
<feature type="domain" description="Gcp-like" evidence="7">
    <location>
        <begin position="102"/>
        <end position="416"/>
    </location>
</feature>
<name>A0A5B8MN41_9CHLO</name>
<dbReference type="CDD" id="cd24134">
    <property type="entry name" value="ASKHA_NBD_OSGEPL1_QRI7_euk"/>
    <property type="match status" value="1"/>
</dbReference>
<dbReference type="PANTHER" id="PTHR11735">
    <property type="entry name" value="TRNA N6-ADENOSINE THREONYLCARBAMOYLTRANSFERASE"/>
    <property type="match status" value="1"/>
</dbReference>
<comment type="similarity">
    <text evidence="6">Belongs to the KAE1 / TsaD family.</text>
</comment>
<evidence type="ECO:0000313" key="9">
    <source>
        <dbReference type="Proteomes" id="UP000316726"/>
    </source>
</evidence>
<sequence length="495" mass="52387">MLAPPTLLSRRLAVLPLRLSPPSPLSRAARAAQPRPALYDAVDKRLHQHQHHADADADAARRRFSARLASTSAAQSSRRVVVLGIETSCDDTAAAVVTEGGEVLGEAILSSVDLQAKWGGVVPALAQQAHVEAIDKVVGDTMASAGLRPEDLSAVAVTIGPGLSLCLKVGVLKAREVAHEGGVPLVPVHHMEAHATVARMLCHAGGESLEFPFLALLVSGGHNLLVLVEGLGRYKILGTTLDDAVGEAYDKVARLLGLDLSRGGGPAVEALALRGDASAFDFPVPLKNSRDKAKNCDFSFAGLKTSVRTAVERTIGLPSAGPGDRGPEIGQSEQLRADIAASFQRVAVEHLCLRTRTAVSWARQTHPEIKSIVVAGGVAANKVLRANLESLAADLDMDLVCPPPRYCTDNGVMVAWAGLERLRSGVGVGAVPESAKPAEGEWVELRPRWPLGELDERCSQQRQNIKSAKTKNMKMSLTQETALLLAADGARLQRT</sequence>
<keyword evidence="3 6" id="KW-0479">Metal-binding</keyword>
<dbReference type="SUPFAM" id="SSF53067">
    <property type="entry name" value="Actin-like ATPase domain"/>
    <property type="match status" value="1"/>
</dbReference>
<dbReference type="Proteomes" id="UP000316726">
    <property type="component" value="Chromosome 6"/>
</dbReference>
<dbReference type="Pfam" id="PF00814">
    <property type="entry name" value="TsaD"/>
    <property type="match status" value="1"/>
</dbReference>
<dbReference type="NCBIfam" id="TIGR00329">
    <property type="entry name" value="gcp_kae1"/>
    <property type="match status" value="1"/>
</dbReference>
<dbReference type="NCBIfam" id="TIGR03723">
    <property type="entry name" value="T6A_TsaD_YgjD"/>
    <property type="match status" value="1"/>
</dbReference>
<dbReference type="AlphaFoldDB" id="A0A5B8MN41"/>
<dbReference type="EMBL" id="CP031039">
    <property type="protein sequence ID" value="QDZ21889.1"/>
    <property type="molecule type" value="Genomic_DNA"/>
</dbReference>
<dbReference type="GO" id="GO:0002949">
    <property type="term" value="P:tRNA threonylcarbamoyladenosine modification"/>
    <property type="evidence" value="ECO:0007669"/>
    <property type="project" value="UniProtKB-UniRule"/>
</dbReference>
<dbReference type="STRING" id="1764295.A0A5B8MN41"/>
<dbReference type="InterPro" id="IPR043129">
    <property type="entry name" value="ATPase_NBD"/>
</dbReference>
<keyword evidence="1 6" id="KW-0808">Transferase</keyword>
<dbReference type="GO" id="GO:0061711">
    <property type="term" value="F:tRNA N(6)-L-threonylcarbamoyladenine synthase activity"/>
    <property type="evidence" value="ECO:0007669"/>
    <property type="project" value="UniProtKB-EC"/>
</dbReference>
<keyword evidence="6" id="KW-0496">Mitochondrion</keyword>